<comment type="subcellular location">
    <subcellularLocation>
        <location evidence="1">Cell membrane</location>
        <topology evidence="1">Multi-pass membrane protein</topology>
    </subcellularLocation>
</comment>
<feature type="non-terminal residue" evidence="5">
    <location>
        <position position="227"/>
    </location>
</feature>
<organism evidence="5 6">
    <name type="scientific">Molorchus minor</name>
    <dbReference type="NCBI Taxonomy" id="1323400"/>
    <lineage>
        <taxon>Eukaryota</taxon>
        <taxon>Metazoa</taxon>
        <taxon>Ecdysozoa</taxon>
        <taxon>Arthropoda</taxon>
        <taxon>Hexapoda</taxon>
        <taxon>Insecta</taxon>
        <taxon>Pterygota</taxon>
        <taxon>Neoptera</taxon>
        <taxon>Endopterygota</taxon>
        <taxon>Coleoptera</taxon>
        <taxon>Polyphaga</taxon>
        <taxon>Cucujiformia</taxon>
        <taxon>Chrysomeloidea</taxon>
        <taxon>Cerambycidae</taxon>
        <taxon>Lamiinae</taxon>
        <taxon>Monochamini</taxon>
        <taxon>Molorchus</taxon>
    </lineage>
</organism>
<reference evidence="5" key="1">
    <citation type="journal article" date="2023" name="Insect Mol. Biol.">
        <title>Genome sequencing provides insights into the evolution of gene families encoding plant cell wall-degrading enzymes in longhorned beetles.</title>
        <authorList>
            <person name="Shin N.R."/>
            <person name="Okamura Y."/>
            <person name="Kirsch R."/>
            <person name="Pauchet Y."/>
        </authorList>
    </citation>
    <scope>NUCLEOTIDE SEQUENCE</scope>
    <source>
        <strain evidence="5">MMC_N1</strain>
    </source>
</reference>
<dbReference type="Proteomes" id="UP001162164">
    <property type="component" value="Unassembled WGS sequence"/>
</dbReference>
<evidence type="ECO:0000256" key="2">
    <source>
        <dbReference type="ARBA" id="ARBA00022475"/>
    </source>
</evidence>
<dbReference type="PANTHER" id="PTHR43294">
    <property type="entry name" value="SODIUM/POTASSIUM-TRANSPORTING ATPASE SUBUNIT ALPHA"/>
    <property type="match status" value="1"/>
</dbReference>
<sequence>MAILCIDLLTDMLPAISIGYEKAESDIMKRPPRNPQRDNLVTKKLYFLAYGHIGMIEAAAGFFIYFAIMAENGFWPKKLFGLRQDWDSMDVNDLMDSYGQEWTFKSRKELECTCYTAFMISVVVTQWADLIVCKTRIYSIFQQGMENNVLNASLIFETSYILDGGAMLYHLPYLFSFLMKQENGASDTTQKDGIIGRPTIKFFKRKFIVYGHRRIILYKSINKMIFY</sequence>
<dbReference type="InterPro" id="IPR006068">
    <property type="entry name" value="ATPase_P-typ_cation-transptr_C"/>
</dbReference>
<keyword evidence="2" id="KW-1003">Cell membrane</keyword>
<feature type="domain" description="Cation-transporting P-type ATPase C-terminal" evidence="4">
    <location>
        <begin position="2"/>
        <end position="157"/>
    </location>
</feature>
<keyword evidence="3" id="KW-0472">Membrane</keyword>
<dbReference type="SUPFAM" id="SSF81665">
    <property type="entry name" value="Calcium ATPase, transmembrane domain M"/>
    <property type="match status" value="1"/>
</dbReference>
<dbReference type="InterPro" id="IPR050510">
    <property type="entry name" value="Cation_transp_ATPase_P-type"/>
</dbReference>
<keyword evidence="6" id="KW-1185">Reference proteome</keyword>
<keyword evidence="3" id="KW-0812">Transmembrane</keyword>
<comment type="caution">
    <text evidence="5">The sequence shown here is derived from an EMBL/GenBank/DDBJ whole genome shotgun (WGS) entry which is preliminary data.</text>
</comment>
<evidence type="ECO:0000256" key="3">
    <source>
        <dbReference type="SAM" id="Phobius"/>
    </source>
</evidence>
<protein>
    <recommendedName>
        <fullName evidence="4">Cation-transporting P-type ATPase C-terminal domain-containing protein</fullName>
    </recommendedName>
</protein>
<dbReference type="InterPro" id="IPR023298">
    <property type="entry name" value="ATPase_P-typ_TM_dom_sf"/>
</dbReference>
<dbReference type="Gene3D" id="1.20.1110.10">
    <property type="entry name" value="Calcium-transporting ATPase, transmembrane domain"/>
    <property type="match status" value="1"/>
</dbReference>
<evidence type="ECO:0000313" key="5">
    <source>
        <dbReference type="EMBL" id="KAJ8979273.1"/>
    </source>
</evidence>
<accession>A0ABQ9JMN7</accession>
<dbReference type="PANTHER" id="PTHR43294:SF13">
    <property type="entry name" value="SODIUM_POTASSIUM-TRANSPORTING ATPASE SUBUNIT ALPHA"/>
    <property type="match status" value="1"/>
</dbReference>
<evidence type="ECO:0000259" key="4">
    <source>
        <dbReference type="Pfam" id="PF00689"/>
    </source>
</evidence>
<dbReference type="Pfam" id="PF00689">
    <property type="entry name" value="Cation_ATPase_C"/>
    <property type="match status" value="1"/>
</dbReference>
<name>A0ABQ9JMN7_9CUCU</name>
<feature type="transmembrane region" description="Helical" evidence="3">
    <location>
        <begin position="45"/>
        <end position="68"/>
    </location>
</feature>
<dbReference type="EMBL" id="JAPWTJ010000355">
    <property type="protein sequence ID" value="KAJ8979273.1"/>
    <property type="molecule type" value="Genomic_DNA"/>
</dbReference>
<proteinExistence type="predicted"/>
<evidence type="ECO:0000313" key="6">
    <source>
        <dbReference type="Proteomes" id="UP001162164"/>
    </source>
</evidence>
<keyword evidence="3" id="KW-1133">Transmembrane helix</keyword>
<gene>
    <name evidence="5" type="ORF">NQ317_009887</name>
</gene>
<dbReference type="PRINTS" id="PR00121">
    <property type="entry name" value="NAKATPASE"/>
</dbReference>
<evidence type="ECO:0000256" key="1">
    <source>
        <dbReference type="ARBA" id="ARBA00004651"/>
    </source>
</evidence>